<feature type="binding site" evidence="5">
    <location>
        <position position="261"/>
    </location>
    <ligand>
        <name>isopentenyl diphosphate</name>
        <dbReference type="ChEBI" id="CHEBI:128769"/>
    </ligand>
</feature>
<dbReference type="HAMAP" id="MF_00191">
    <property type="entry name" value="IspH"/>
    <property type="match status" value="1"/>
</dbReference>
<keyword evidence="1 5" id="KW-0004">4Fe-4S</keyword>
<dbReference type="PANTHER" id="PTHR30426:SF0">
    <property type="entry name" value="4-HYDROXY-3-METHYLBUT-2-ENYL DIPHOSPHATE REDUCTASE"/>
    <property type="match status" value="1"/>
</dbReference>
<feature type="binding site" evidence="5">
    <location>
        <position position="123"/>
    </location>
    <ligand>
        <name>dimethylallyl diphosphate</name>
        <dbReference type="ChEBI" id="CHEBI:57623"/>
    </ligand>
</feature>
<feature type="binding site" evidence="5">
    <location>
        <position position="219"/>
    </location>
    <ligand>
        <name>dimethylallyl diphosphate</name>
        <dbReference type="ChEBI" id="CHEBI:57623"/>
    </ligand>
</feature>
<dbReference type="InterPro" id="IPR003451">
    <property type="entry name" value="LytB/IspH"/>
</dbReference>
<feature type="binding site" evidence="5">
    <location>
        <position position="219"/>
    </location>
    <ligand>
        <name>isopentenyl diphosphate</name>
        <dbReference type="ChEBI" id="CHEBI:128769"/>
    </ligand>
</feature>
<feature type="binding site" evidence="5">
    <location>
        <position position="189"/>
    </location>
    <ligand>
        <name>[4Fe-4S] cluster</name>
        <dbReference type="ChEBI" id="CHEBI:49883"/>
    </ligand>
</feature>
<evidence type="ECO:0000313" key="7">
    <source>
        <dbReference type="Proteomes" id="UP000215215"/>
    </source>
</evidence>
<keyword evidence="5" id="KW-0414">Isoprene biosynthesis</keyword>
<feature type="binding site" evidence="5">
    <location>
        <position position="41"/>
    </location>
    <ligand>
        <name>(2E)-4-hydroxy-3-methylbut-2-enyl diphosphate</name>
        <dbReference type="ChEBI" id="CHEBI:128753"/>
    </ligand>
</feature>
<feature type="binding site" evidence="5">
    <location>
        <position position="161"/>
    </location>
    <ligand>
        <name>(2E)-4-hydroxy-3-methylbut-2-enyl diphosphate</name>
        <dbReference type="ChEBI" id="CHEBI:128753"/>
    </ligand>
</feature>
<sequence length="294" mass="32490">MEIYLAQNAGFCFGVERALGIAHDTAKNSSIPIYTLGPLIHNPQVVEELRKEGIIPLENLDNIKEGILIIRSHGIPPSVIESAREKGLTIVDATCPFVKQAQEKAEMLRKADYQVVVLGEREHPEVEGILGFAGENAVCVNDHNNIKNFSLSNKIGVVSQTTQSVRVLSRVVSELVKNKREVRVFNTICTSTQLRQEAALKLAREVDCMIIVGGRNSANTKRLAQLVKERGIPAYHIETEKELEKGWFSDVDKVGLTGGASTPNWMIQRVIEGIRKLSETGLAYKGTDVKRLPI</sequence>
<feature type="binding site" evidence="5">
    <location>
        <position position="41"/>
    </location>
    <ligand>
        <name>isopentenyl diphosphate</name>
        <dbReference type="ChEBI" id="CHEBI:128769"/>
    </ligand>
</feature>
<comment type="caution">
    <text evidence="5">Lacks conserved residue(s) required for the propagation of feature annotation.</text>
</comment>
<comment type="pathway">
    <text evidence="5">Isoprenoid biosynthesis; dimethylallyl diphosphate biosynthesis; dimethylallyl diphosphate from (2E)-4-hydroxy-3-methylbutenyl diphosphate: step 1/1.</text>
</comment>
<feature type="binding site" evidence="5">
    <location>
        <position position="73"/>
    </location>
    <ligand>
        <name>dimethylallyl diphosphate</name>
        <dbReference type="ChEBI" id="CHEBI:57623"/>
    </ligand>
</feature>
<dbReference type="GO" id="GO:0051539">
    <property type="term" value="F:4 iron, 4 sulfur cluster binding"/>
    <property type="evidence" value="ECO:0007669"/>
    <property type="project" value="UniProtKB-UniRule"/>
</dbReference>
<accession>A0A235BVM7</accession>
<keyword evidence="3 5" id="KW-0408">Iron</keyword>
<comment type="function">
    <text evidence="5">Catalyzes the conversion of 1-hydroxy-2-methyl-2-(E)-butenyl 4-diphosphate (HMBPP) into a mixture of isopentenyl diphosphate (IPP) and dimethylallyl diphosphate (DMAPP). Acts in the terminal step of the DOXP/MEP pathway for isoprenoid precursor biosynthesis.</text>
</comment>
<comment type="cofactor">
    <cofactor evidence="5">
        <name>[4Fe-4S] cluster</name>
        <dbReference type="ChEBI" id="CHEBI:49883"/>
    </cofactor>
    <text evidence="5">Binds 1 [4Fe-4S] cluster per subunit.</text>
</comment>
<comment type="catalytic activity">
    <reaction evidence="5">
        <text>isopentenyl diphosphate + 2 oxidized [2Fe-2S]-[ferredoxin] + H2O = (2E)-4-hydroxy-3-methylbut-2-enyl diphosphate + 2 reduced [2Fe-2S]-[ferredoxin] + 2 H(+)</text>
        <dbReference type="Rhea" id="RHEA:24488"/>
        <dbReference type="Rhea" id="RHEA-COMP:10000"/>
        <dbReference type="Rhea" id="RHEA-COMP:10001"/>
        <dbReference type="ChEBI" id="CHEBI:15377"/>
        <dbReference type="ChEBI" id="CHEBI:15378"/>
        <dbReference type="ChEBI" id="CHEBI:33737"/>
        <dbReference type="ChEBI" id="CHEBI:33738"/>
        <dbReference type="ChEBI" id="CHEBI:128753"/>
        <dbReference type="ChEBI" id="CHEBI:128769"/>
        <dbReference type="EC" id="1.17.7.4"/>
    </reaction>
</comment>
<comment type="pathway">
    <text evidence="5">Isoprenoid biosynthesis; isopentenyl diphosphate biosynthesis via DXP pathway; isopentenyl diphosphate from 1-deoxy-D-xylulose 5-phosphate: step 6/6.</text>
</comment>
<feature type="binding site" evidence="5">
    <location>
        <position position="217"/>
    </location>
    <ligand>
        <name>(2E)-4-hydroxy-3-methylbut-2-enyl diphosphate</name>
        <dbReference type="ChEBI" id="CHEBI:128753"/>
    </ligand>
</feature>
<evidence type="ECO:0000313" key="6">
    <source>
        <dbReference type="EMBL" id="OYD16450.1"/>
    </source>
</evidence>
<dbReference type="Proteomes" id="UP000215215">
    <property type="component" value="Unassembled WGS sequence"/>
</dbReference>
<gene>
    <name evidence="5" type="primary">ispH</name>
    <name evidence="6" type="ORF">CH333_03370</name>
</gene>
<dbReference type="GO" id="GO:0046872">
    <property type="term" value="F:metal ion binding"/>
    <property type="evidence" value="ECO:0007669"/>
    <property type="project" value="UniProtKB-KW"/>
</dbReference>
<dbReference type="NCBIfam" id="NF002187">
    <property type="entry name" value="PRK01045.1-1"/>
    <property type="match status" value="1"/>
</dbReference>
<feature type="binding site" evidence="5">
    <location>
        <position position="41"/>
    </location>
    <ligand>
        <name>dimethylallyl diphosphate</name>
        <dbReference type="ChEBI" id="CHEBI:57623"/>
    </ligand>
</feature>
<name>A0A235BVM7_UNCW3</name>
<dbReference type="PANTHER" id="PTHR30426">
    <property type="entry name" value="4-HYDROXY-3-METHYLBUT-2-ENYL DIPHOSPHATE REDUCTASE"/>
    <property type="match status" value="1"/>
</dbReference>
<feature type="binding site" evidence="5">
    <location>
        <position position="217"/>
    </location>
    <ligand>
        <name>dimethylallyl diphosphate</name>
        <dbReference type="ChEBI" id="CHEBI:57623"/>
    </ligand>
</feature>
<comment type="similarity">
    <text evidence="5">Belongs to the IspH family.</text>
</comment>
<feature type="binding site" evidence="5">
    <location>
        <position position="73"/>
    </location>
    <ligand>
        <name>isopentenyl diphosphate</name>
        <dbReference type="ChEBI" id="CHEBI:128769"/>
    </ligand>
</feature>
<evidence type="ECO:0000256" key="4">
    <source>
        <dbReference type="ARBA" id="ARBA00023014"/>
    </source>
</evidence>
<dbReference type="GO" id="GO:0019288">
    <property type="term" value="P:isopentenyl diphosphate biosynthetic process, methylerythritol 4-phosphate pathway"/>
    <property type="evidence" value="ECO:0007669"/>
    <property type="project" value="UniProtKB-UniRule"/>
</dbReference>
<comment type="catalytic activity">
    <reaction evidence="5">
        <text>dimethylallyl diphosphate + 2 oxidized [2Fe-2S]-[ferredoxin] + H2O = (2E)-4-hydroxy-3-methylbut-2-enyl diphosphate + 2 reduced [2Fe-2S]-[ferredoxin] + 2 H(+)</text>
        <dbReference type="Rhea" id="RHEA:24825"/>
        <dbReference type="Rhea" id="RHEA-COMP:10000"/>
        <dbReference type="Rhea" id="RHEA-COMP:10001"/>
        <dbReference type="ChEBI" id="CHEBI:15377"/>
        <dbReference type="ChEBI" id="CHEBI:15378"/>
        <dbReference type="ChEBI" id="CHEBI:33737"/>
        <dbReference type="ChEBI" id="CHEBI:33738"/>
        <dbReference type="ChEBI" id="CHEBI:57623"/>
        <dbReference type="ChEBI" id="CHEBI:128753"/>
        <dbReference type="EC" id="1.17.7.4"/>
    </reaction>
</comment>
<dbReference type="GO" id="GO:0051745">
    <property type="term" value="F:4-hydroxy-3-methylbut-2-enyl diphosphate reductase activity"/>
    <property type="evidence" value="ECO:0007669"/>
    <property type="project" value="UniProtKB-UniRule"/>
</dbReference>
<evidence type="ECO:0000256" key="1">
    <source>
        <dbReference type="ARBA" id="ARBA00022485"/>
    </source>
</evidence>
<feature type="active site" description="Proton donor" evidence="5">
    <location>
        <position position="125"/>
    </location>
</feature>
<feature type="binding site" evidence="5">
    <location>
        <position position="123"/>
    </location>
    <ligand>
        <name>isopentenyl diphosphate</name>
        <dbReference type="ChEBI" id="CHEBI:128769"/>
    </ligand>
</feature>
<evidence type="ECO:0000256" key="5">
    <source>
        <dbReference type="HAMAP-Rule" id="MF_00191"/>
    </source>
</evidence>
<feature type="binding site" evidence="5">
    <location>
        <position position="123"/>
    </location>
    <ligand>
        <name>(2E)-4-hydroxy-3-methylbut-2-enyl diphosphate</name>
        <dbReference type="ChEBI" id="CHEBI:128753"/>
    </ligand>
</feature>
<feature type="binding site" evidence="5">
    <location>
        <position position="219"/>
    </location>
    <ligand>
        <name>(2E)-4-hydroxy-3-methylbut-2-enyl diphosphate</name>
        <dbReference type="ChEBI" id="CHEBI:128753"/>
    </ligand>
</feature>
<reference evidence="6 7" key="1">
    <citation type="submission" date="2017-07" db="EMBL/GenBank/DDBJ databases">
        <title>Recovery of genomes from metagenomes via a dereplication, aggregation, and scoring strategy.</title>
        <authorList>
            <person name="Sieber C.M."/>
            <person name="Probst A.J."/>
            <person name="Sharrar A."/>
            <person name="Thomas B.C."/>
            <person name="Hess M."/>
            <person name="Tringe S.G."/>
            <person name="Banfield J.F."/>
        </authorList>
    </citation>
    <scope>NUCLEOTIDE SEQUENCE [LARGE SCALE GENOMIC DNA]</scope>
    <source>
        <strain evidence="6">JGI_Cruoil_03_44_89</strain>
    </source>
</reference>
<dbReference type="EMBL" id="NOZQ01000065">
    <property type="protein sequence ID" value="OYD16450.1"/>
    <property type="molecule type" value="Genomic_DNA"/>
</dbReference>
<dbReference type="Gene3D" id="3.40.50.11270">
    <property type="match status" value="1"/>
</dbReference>
<keyword evidence="4 5" id="KW-0411">Iron-sulfur</keyword>
<dbReference type="Gene3D" id="3.40.1010.20">
    <property type="entry name" value="4-hydroxy-3-methylbut-2-enyl diphosphate reductase, catalytic domain"/>
    <property type="match status" value="2"/>
</dbReference>
<feature type="binding site" evidence="5">
    <location>
        <position position="12"/>
    </location>
    <ligand>
        <name>[4Fe-4S] cluster</name>
        <dbReference type="ChEBI" id="CHEBI:49883"/>
    </ligand>
</feature>
<evidence type="ECO:0000256" key="2">
    <source>
        <dbReference type="ARBA" id="ARBA00022723"/>
    </source>
</evidence>
<dbReference type="GO" id="GO:0016114">
    <property type="term" value="P:terpenoid biosynthetic process"/>
    <property type="evidence" value="ECO:0007669"/>
    <property type="project" value="UniProtKB-UniRule"/>
</dbReference>
<protein>
    <recommendedName>
        <fullName evidence="5">4-hydroxy-3-methylbut-2-enyl diphosphate reductase</fullName>
        <shortName evidence="5">HMBPP reductase</shortName>
        <ecNumber evidence="5">1.17.7.4</ecNumber>
    </recommendedName>
</protein>
<feature type="binding site" evidence="5">
    <location>
        <position position="73"/>
    </location>
    <ligand>
        <name>(2E)-4-hydroxy-3-methylbut-2-enyl diphosphate</name>
        <dbReference type="ChEBI" id="CHEBI:128753"/>
    </ligand>
</feature>
<feature type="binding site" evidence="5">
    <location>
        <position position="217"/>
    </location>
    <ligand>
        <name>isopentenyl diphosphate</name>
        <dbReference type="ChEBI" id="CHEBI:128769"/>
    </ligand>
</feature>
<organism evidence="6 7">
    <name type="scientific">candidate division WOR-3 bacterium JGI_Cruoil_03_44_89</name>
    <dbReference type="NCBI Taxonomy" id="1973748"/>
    <lineage>
        <taxon>Bacteria</taxon>
        <taxon>Bacteria division WOR-3</taxon>
    </lineage>
</organism>
<dbReference type="EC" id="1.17.7.4" evidence="5"/>
<keyword evidence="2 5" id="KW-0479">Metal-binding</keyword>
<feature type="binding site" evidence="5">
    <location>
        <position position="95"/>
    </location>
    <ligand>
        <name>[4Fe-4S] cluster</name>
        <dbReference type="ChEBI" id="CHEBI:49883"/>
    </ligand>
</feature>
<dbReference type="CDD" id="cd13944">
    <property type="entry name" value="lytB_ispH"/>
    <property type="match status" value="1"/>
</dbReference>
<dbReference type="AlphaFoldDB" id="A0A235BVM7"/>
<comment type="caution">
    <text evidence="6">The sequence shown here is derived from an EMBL/GenBank/DDBJ whole genome shotgun (WGS) entry which is preliminary data.</text>
</comment>
<evidence type="ECO:0000256" key="3">
    <source>
        <dbReference type="ARBA" id="ARBA00023004"/>
    </source>
</evidence>
<feature type="binding site" evidence="5">
    <location>
        <position position="261"/>
    </location>
    <ligand>
        <name>(2E)-4-hydroxy-3-methylbut-2-enyl diphosphate</name>
        <dbReference type="ChEBI" id="CHEBI:128753"/>
    </ligand>
</feature>
<dbReference type="Pfam" id="PF02401">
    <property type="entry name" value="LYTB"/>
    <property type="match status" value="1"/>
</dbReference>
<proteinExistence type="inferred from homology"/>
<dbReference type="UniPathway" id="UPA00059">
    <property type="reaction ID" value="UER00105"/>
</dbReference>
<feature type="binding site" evidence="5">
    <location>
        <position position="261"/>
    </location>
    <ligand>
        <name>dimethylallyl diphosphate</name>
        <dbReference type="ChEBI" id="CHEBI:57623"/>
    </ligand>
</feature>
<dbReference type="UniPathway" id="UPA00056">
    <property type="reaction ID" value="UER00097"/>
</dbReference>
<dbReference type="GO" id="GO:0050992">
    <property type="term" value="P:dimethylallyl diphosphate biosynthetic process"/>
    <property type="evidence" value="ECO:0007669"/>
    <property type="project" value="UniProtKB-UniRule"/>
</dbReference>
<keyword evidence="5" id="KW-0560">Oxidoreductase</keyword>
<dbReference type="NCBIfam" id="TIGR00216">
    <property type="entry name" value="ispH_lytB"/>
    <property type="match status" value="1"/>
</dbReference>